<dbReference type="PRINTS" id="PR00007">
    <property type="entry name" value="COMPLEMNTC1Q"/>
</dbReference>
<dbReference type="PANTHER" id="PTHR22923">
    <property type="entry name" value="CEREBELLIN-RELATED"/>
    <property type="match status" value="1"/>
</dbReference>
<feature type="signal peptide" evidence="4">
    <location>
        <begin position="1"/>
        <end position="20"/>
    </location>
</feature>
<feature type="domain" description="C1q" evidence="5">
    <location>
        <begin position="87"/>
        <end position="230"/>
    </location>
</feature>
<dbReference type="SUPFAM" id="SSF49842">
    <property type="entry name" value="TNF-like"/>
    <property type="match status" value="1"/>
</dbReference>
<comment type="subcellular location">
    <subcellularLocation>
        <location evidence="1">Secreted</location>
    </subcellularLocation>
</comment>
<feature type="chain" id="PRO_5043989157" description="C1q domain-containing protein" evidence="4">
    <location>
        <begin position="21"/>
        <end position="230"/>
    </location>
</feature>
<accession>A0AAV6HEA3</accession>
<reference evidence="6" key="1">
    <citation type="submission" date="2020-10" db="EMBL/GenBank/DDBJ databases">
        <title>Chromosome-scale genome assembly of the Allis shad, Alosa alosa.</title>
        <authorList>
            <person name="Margot Z."/>
            <person name="Christophe K."/>
            <person name="Cabau C."/>
            <person name="Louis A."/>
            <person name="Berthelot C."/>
            <person name="Parey E."/>
            <person name="Roest Crollius H."/>
            <person name="Montfort J."/>
            <person name="Robinson-Rechavi M."/>
            <person name="Bucao C."/>
            <person name="Bouchez O."/>
            <person name="Gislard M."/>
            <person name="Lluch J."/>
            <person name="Milhes M."/>
            <person name="Lampietro C."/>
            <person name="Lopez Roques C."/>
            <person name="Donnadieu C."/>
            <person name="Braasch I."/>
            <person name="Desvignes T."/>
            <person name="Postlethwait J."/>
            <person name="Bobe J."/>
            <person name="Guiguen Y."/>
        </authorList>
    </citation>
    <scope>NUCLEOTIDE SEQUENCE</scope>
    <source>
        <strain evidence="6">M-15738</strain>
        <tissue evidence="6">Blood</tissue>
    </source>
</reference>
<keyword evidence="3 4" id="KW-0732">Signal</keyword>
<dbReference type="InterPro" id="IPR050822">
    <property type="entry name" value="Cerebellin_Synaptic_Org"/>
</dbReference>
<dbReference type="AlphaFoldDB" id="A0AAV6HEA3"/>
<evidence type="ECO:0000313" key="6">
    <source>
        <dbReference type="EMBL" id="KAG5284217.1"/>
    </source>
</evidence>
<dbReference type="EMBL" id="JADWDJ010000002">
    <property type="protein sequence ID" value="KAG5284217.1"/>
    <property type="molecule type" value="Genomic_DNA"/>
</dbReference>
<dbReference type="PANTHER" id="PTHR22923:SF103">
    <property type="entry name" value="CEREBELLIN 20-RELATED"/>
    <property type="match status" value="1"/>
</dbReference>
<keyword evidence="2" id="KW-0964">Secreted</keyword>
<gene>
    <name evidence="6" type="ORF">AALO_G00024200</name>
</gene>
<keyword evidence="7" id="KW-1185">Reference proteome</keyword>
<dbReference type="Proteomes" id="UP000823561">
    <property type="component" value="Chromosome 2"/>
</dbReference>
<dbReference type="Pfam" id="PF00386">
    <property type="entry name" value="C1q"/>
    <property type="match status" value="1"/>
</dbReference>
<sequence length="230" mass="25449">MFLLQGTAFVVLALFGLALGRDTRTYSWHGPGATPPPVPDNLCLTDPMSCSCCLMQRRMWQMQQHFNSSVTDLQERLNKTQNILNSYKESRTAFSVALTDWRRCVGPSRTEIDVAYQAVFLNMGVAYDTRTGVFTAPHSGIYSLAVTAFSDAGSPGSLLAACVQLSRNGVALAGLQEKNHEDQEDTASVVLTVQLRARDRVSVRLLPGCYLCDDQNHYNTFSGFMLYTTE</sequence>
<evidence type="ECO:0000256" key="4">
    <source>
        <dbReference type="SAM" id="SignalP"/>
    </source>
</evidence>
<evidence type="ECO:0000256" key="1">
    <source>
        <dbReference type="ARBA" id="ARBA00004613"/>
    </source>
</evidence>
<dbReference type="GO" id="GO:0045202">
    <property type="term" value="C:synapse"/>
    <property type="evidence" value="ECO:0007669"/>
    <property type="project" value="TreeGrafter"/>
</dbReference>
<organism evidence="6 7">
    <name type="scientific">Alosa alosa</name>
    <name type="common">allis shad</name>
    <dbReference type="NCBI Taxonomy" id="278164"/>
    <lineage>
        <taxon>Eukaryota</taxon>
        <taxon>Metazoa</taxon>
        <taxon>Chordata</taxon>
        <taxon>Craniata</taxon>
        <taxon>Vertebrata</taxon>
        <taxon>Euteleostomi</taxon>
        <taxon>Actinopterygii</taxon>
        <taxon>Neopterygii</taxon>
        <taxon>Teleostei</taxon>
        <taxon>Clupei</taxon>
        <taxon>Clupeiformes</taxon>
        <taxon>Clupeoidei</taxon>
        <taxon>Clupeidae</taxon>
        <taxon>Alosa</taxon>
    </lineage>
</organism>
<evidence type="ECO:0000313" key="7">
    <source>
        <dbReference type="Proteomes" id="UP000823561"/>
    </source>
</evidence>
<name>A0AAV6HEA3_9TELE</name>
<evidence type="ECO:0000256" key="3">
    <source>
        <dbReference type="ARBA" id="ARBA00022729"/>
    </source>
</evidence>
<dbReference type="GO" id="GO:0005576">
    <property type="term" value="C:extracellular region"/>
    <property type="evidence" value="ECO:0007669"/>
    <property type="project" value="UniProtKB-SubCell"/>
</dbReference>
<dbReference type="SMART" id="SM00110">
    <property type="entry name" value="C1Q"/>
    <property type="match status" value="1"/>
</dbReference>
<dbReference type="GO" id="GO:0099558">
    <property type="term" value="P:maintenance of synapse structure"/>
    <property type="evidence" value="ECO:0007669"/>
    <property type="project" value="TreeGrafter"/>
</dbReference>
<dbReference type="InterPro" id="IPR008983">
    <property type="entry name" value="Tumour_necrosis_fac-like_dom"/>
</dbReference>
<protein>
    <recommendedName>
        <fullName evidence="5">C1q domain-containing protein</fullName>
    </recommendedName>
</protein>
<dbReference type="PROSITE" id="PS50871">
    <property type="entry name" value="C1Q"/>
    <property type="match status" value="1"/>
</dbReference>
<dbReference type="Gene3D" id="2.60.120.40">
    <property type="match status" value="1"/>
</dbReference>
<comment type="caution">
    <text evidence="6">The sequence shown here is derived from an EMBL/GenBank/DDBJ whole genome shotgun (WGS) entry which is preliminary data.</text>
</comment>
<evidence type="ECO:0000259" key="5">
    <source>
        <dbReference type="PROSITE" id="PS50871"/>
    </source>
</evidence>
<dbReference type="InterPro" id="IPR001073">
    <property type="entry name" value="C1q_dom"/>
</dbReference>
<proteinExistence type="predicted"/>
<evidence type="ECO:0000256" key="2">
    <source>
        <dbReference type="ARBA" id="ARBA00022525"/>
    </source>
</evidence>